<comment type="caution">
    <text evidence="3">The sequence shown here is derived from an EMBL/GenBank/DDBJ whole genome shotgun (WGS) entry which is preliminary data.</text>
</comment>
<dbReference type="EMBL" id="MKIM01000022">
    <property type="protein sequence ID" value="OLP46261.1"/>
    <property type="molecule type" value="Genomic_DNA"/>
</dbReference>
<evidence type="ECO:0000313" key="4">
    <source>
        <dbReference type="Proteomes" id="UP000186894"/>
    </source>
</evidence>
<dbReference type="AlphaFoldDB" id="A0A1Q8ZW05"/>
<evidence type="ECO:0000313" key="3">
    <source>
        <dbReference type="EMBL" id="OLP46261.1"/>
    </source>
</evidence>
<feature type="region of interest" description="Disordered" evidence="1">
    <location>
        <begin position="179"/>
        <end position="208"/>
    </location>
</feature>
<evidence type="ECO:0000256" key="2">
    <source>
        <dbReference type="SAM" id="SignalP"/>
    </source>
</evidence>
<evidence type="ECO:0008006" key="5">
    <source>
        <dbReference type="Google" id="ProtNLM"/>
    </source>
</evidence>
<sequence>MVKAGMFRVGATVLGVFAACSALSGCMSSPTYGTDKTALEQLGDDVGSAVSLGASKPKNAGTSYNPRPDLVLPPKGATADLVQPQQSLASKDNPEWVESPEDVRARLVAEADENKNTPGYRSPLLNGYGTNGTMTETQKWEAFRKARAEQKGAYIDQRRLLSDPPASYRAIDEAKINDLGEPELKKEKRREKEAKVSNSNKSWWQPFQ</sequence>
<name>A0A1Q8ZW05_9HYPH</name>
<keyword evidence="2" id="KW-0732">Signal</keyword>
<organism evidence="3 4">
    <name type="scientific">Rhizobium oryziradicis</name>
    <dbReference type="NCBI Taxonomy" id="1867956"/>
    <lineage>
        <taxon>Bacteria</taxon>
        <taxon>Pseudomonadati</taxon>
        <taxon>Pseudomonadota</taxon>
        <taxon>Alphaproteobacteria</taxon>
        <taxon>Hyphomicrobiales</taxon>
        <taxon>Rhizobiaceae</taxon>
        <taxon>Rhizobium/Agrobacterium group</taxon>
        <taxon>Rhizobium</taxon>
    </lineage>
</organism>
<feature type="signal peptide" evidence="2">
    <location>
        <begin position="1"/>
        <end position="18"/>
    </location>
</feature>
<evidence type="ECO:0000256" key="1">
    <source>
        <dbReference type="SAM" id="MobiDB-lite"/>
    </source>
</evidence>
<feature type="chain" id="PRO_5012209501" description="Lipoprotein" evidence="2">
    <location>
        <begin position="19"/>
        <end position="208"/>
    </location>
</feature>
<dbReference type="OrthoDB" id="7835439at2"/>
<feature type="compositionally biased region" description="Basic and acidic residues" evidence="1">
    <location>
        <begin position="179"/>
        <end position="195"/>
    </location>
</feature>
<dbReference type="STRING" id="1867956.BJF95_02680"/>
<dbReference type="RefSeq" id="WP_075638382.1">
    <property type="nucleotide sequence ID" value="NZ_MKIM01000022.1"/>
</dbReference>
<keyword evidence="4" id="KW-1185">Reference proteome</keyword>
<reference evidence="3 4" key="1">
    <citation type="submission" date="2016-09" db="EMBL/GenBank/DDBJ databases">
        <title>Rhizobium oryziradicis sp. nov., isolated from the root of rice.</title>
        <authorList>
            <person name="Zhao J."/>
            <person name="Zhang X."/>
        </authorList>
    </citation>
    <scope>NUCLEOTIDE SEQUENCE [LARGE SCALE GENOMIC DNA]</scope>
    <source>
        <strain evidence="3 4">N19</strain>
    </source>
</reference>
<proteinExistence type="predicted"/>
<accession>A0A1Q8ZW05</accession>
<dbReference type="Proteomes" id="UP000186894">
    <property type="component" value="Unassembled WGS sequence"/>
</dbReference>
<protein>
    <recommendedName>
        <fullName evidence="5">Lipoprotein</fullName>
    </recommendedName>
</protein>
<dbReference type="PROSITE" id="PS51257">
    <property type="entry name" value="PROKAR_LIPOPROTEIN"/>
    <property type="match status" value="1"/>
</dbReference>
<feature type="compositionally biased region" description="Polar residues" evidence="1">
    <location>
        <begin position="196"/>
        <end position="208"/>
    </location>
</feature>
<gene>
    <name evidence="3" type="ORF">BJF95_02680</name>
</gene>